<sequence length="160" mass="17121">MTPAAVTAWVEADRALDLAVMRDQLADDVRLTSPLTDGFDFRGADEVMAVMAAAFELLENIDIRRVTGADRDFALHGTATLRGANLEEIQWLHLSADGLIDEITLFVRPMPAAVALLASIGPGLTRRGAMGRVGALASRAAAPLAGITQTLETRLMPRLK</sequence>
<evidence type="ECO:0000259" key="1">
    <source>
        <dbReference type="Pfam" id="PF12680"/>
    </source>
</evidence>
<accession>A0ABY8VNM9</accession>
<dbReference type="Gene3D" id="3.10.450.50">
    <property type="match status" value="1"/>
</dbReference>
<dbReference type="EMBL" id="CP126970">
    <property type="protein sequence ID" value="WIM71251.1"/>
    <property type="molecule type" value="Genomic_DNA"/>
</dbReference>
<dbReference type="InterPro" id="IPR037401">
    <property type="entry name" value="SnoaL-like"/>
</dbReference>
<gene>
    <name evidence="2" type="ORF">QP029_05570</name>
</gene>
<evidence type="ECO:0000313" key="2">
    <source>
        <dbReference type="EMBL" id="WIM71251.1"/>
    </source>
</evidence>
<dbReference type="Pfam" id="PF12680">
    <property type="entry name" value="SnoaL_2"/>
    <property type="match status" value="1"/>
</dbReference>
<feature type="domain" description="SnoaL-like" evidence="1">
    <location>
        <begin position="6"/>
        <end position="102"/>
    </location>
</feature>
<dbReference type="Proteomes" id="UP001238805">
    <property type="component" value="Chromosome"/>
</dbReference>
<name>A0ABY8VNM9_9CORY</name>
<proteinExistence type="predicted"/>
<organism evidence="2 3">
    <name type="scientific">Corynebacterium suedekumii</name>
    <dbReference type="NCBI Taxonomy" id="3049801"/>
    <lineage>
        <taxon>Bacteria</taxon>
        <taxon>Bacillati</taxon>
        <taxon>Actinomycetota</taxon>
        <taxon>Actinomycetes</taxon>
        <taxon>Mycobacteriales</taxon>
        <taxon>Corynebacteriaceae</taxon>
        <taxon>Corynebacterium</taxon>
    </lineage>
</organism>
<dbReference type="RefSeq" id="WP_284875823.1">
    <property type="nucleotide sequence ID" value="NZ_CP126970.1"/>
</dbReference>
<dbReference type="InterPro" id="IPR032710">
    <property type="entry name" value="NTF2-like_dom_sf"/>
</dbReference>
<keyword evidence="3" id="KW-1185">Reference proteome</keyword>
<dbReference type="SUPFAM" id="SSF54427">
    <property type="entry name" value="NTF2-like"/>
    <property type="match status" value="1"/>
</dbReference>
<reference evidence="2 3" key="1">
    <citation type="submission" date="2023-05" db="EMBL/GenBank/DDBJ databases">
        <title>Corynebacterium suedekumii sp. nov. and Corynebacterium breve sp. nov. isolated from raw cow's milk.</title>
        <authorList>
            <person name="Baer M.K."/>
            <person name="Mehl L."/>
            <person name="Hellmuth R."/>
            <person name="Marke G."/>
            <person name="Lipski A."/>
        </authorList>
    </citation>
    <scope>NUCLEOTIDE SEQUENCE [LARGE SCALE GENOMIC DNA]</scope>
    <source>
        <strain evidence="2 3">LM112</strain>
    </source>
</reference>
<evidence type="ECO:0000313" key="3">
    <source>
        <dbReference type="Proteomes" id="UP001238805"/>
    </source>
</evidence>
<protein>
    <submittedName>
        <fullName evidence="2">Nuclear transport factor 2 family protein</fullName>
    </submittedName>
</protein>